<reference evidence="2" key="1">
    <citation type="journal article" date="2020" name="Stud. Mycol.">
        <title>101 Dothideomycetes genomes: a test case for predicting lifestyles and emergence of pathogens.</title>
        <authorList>
            <person name="Haridas S."/>
            <person name="Albert R."/>
            <person name="Binder M."/>
            <person name="Bloem J."/>
            <person name="Labutti K."/>
            <person name="Salamov A."/>
            <person name="Andreopoulos B."/>
            <person name="Baker S."/>
            <person name="Barry K."/>
            <person name="Bills G."/>
            <person name="Bluhm B."/>
            <person name="Cannon C."/>
            <person name="Castanera R."/>
            <person name="Culley D."/>
            <person name="Daum C."/>
            <person name="Ezra D."/>
            <person name="Gonzalez J."/>
            <person name="Henrissat B."/>
            <person name="Kuo A."/>
            <person name="Liang C."/>
            <person name="Lipzen A."/>
            <person name="Lutzoni F."/>
            <person name="Magnuson J."/>
            <person name="Mondo S."/>
            <person name="Nolan M."/>
            <person name="Ohm R."/>
            <person name="Pangilinan J."/>
            <person name="Park H.-J."/>
            <person name="Ramirez L."/>
            <person name="Alfaro M."/>
            <person name="Sun H."/>
            <person name="Tritt A."/>
            <person name="Yoshinaga Y."/>
            <person name="Zwiers L.-H."/>
            <person name="Turgeon B."/>
            <person name="Goodwin S."/>
            <person name="Spatafora J."/>
            <person name="Crous P."/>
            <person name="Grigoriev I."/>
        </authorList>
    </citation>
    <scope>NUCLEOTIDE SEQUENCE</scope>
    <source>
        <strain evidence="2">CBS 116435</strain>
    </source>
</reference>
<gene>
    <name evidence="2" type="ORF">K431DRAFT_200047</name>
</gene>
<organism evidence="2 3">
    <name type="scientific">Polychaeton citri CBS 116435</name>
    <dbReference type="NCBI Taxonomy" id="1314669"/>
    <lineage>
        <taxon>Eukaryota</taxon>
        <taxon>Fungi</taxon>
        <taxon>Dikarya</taxon>
        <taxon>Ascomycota</taxon>
        <taxon>Pezizomycotina</taxon>
        <taxon>Dothideomycetes</taxon>
        <taxon>Dothideomycetidae</taxon>
        <taxon>Capnodiales</taxon>
        <taxon>Capnodiaceae</taxon>
        <taxon>Polychaeton</taxon>
    </lineage>
</organism>
<proteinExistence type="predicted"/>
<sequence length="442" mass="50367">MARKSPTAAIFAALKGSWRLKRSLDSALPNFPSGIFEGTATFTPKEPSAHSVAAELLYSEIGELRTVGGLTLKANRKYIYRYDADEDQISAWFVKEDTKNEDGKEEVDNLFHHIETESKTQHWIGRGEHLCDKDMYWAMYDFRLPQVAEEGQEMNMWGLRFKTLDQLKRVSIFCFNLTIKVGYDKQKKGTRVSFSRNGLEHRSSVERRREDRPRCPIQATARREWAAIFSSFQQLTELTLVVGGDPGWLGRTDIEETLISLRIALENAQPYNLLTVRLTPIHGMGMIHMRWSSFGAFGSSPATSYQLWHKLSMLDLQLRNPLLPKFQLSLSQQVMFKKLLYSYLRSFSTTLTSLRFVWLDGLGPNPLTLELEPELQGGQQDGVVWQRLQKLWVGGVLTPHSVVRCARQRCPALTSFKTLRSVARDSALLLSEVGDSGAWIEV</sequence>
<dbReference type="Pfam" id="PF19834">
    <property type="entry name" value="DUF6314"/>
    <property type="match status" value="1"/>
</dbReference>
<dbReference type="InterPro" id="IPR045632">
    <property type="entry name" value="DUF6314"/>
</dbReference>
<evidence type="ECO:0000313" key="3">
    <source>
        <dbReference type="Proteomes" id="UP000799441"/>
    </source>
</evidence>
<accession>A0A9P4QBU9</accession>
<dbReference type="Proteomes" id="UP000799441">
    <property type="component" value="Unassembled WGS sequence"/>
</dbReference>
<dbReference type="AlphaFoldDB" id="A0A9P4QBU9"/>
<protein>
    <recommendedName>
        <fullName evidence="1">DUF6314 domain-containing protein</fullName>
    </recommendedName>
</protein>
<keyword evidence="3" id="KW-1185">Reference proteome</keyword>
<dbReference type="EMBL" id="MU003772">
    <property type="protein sequence ID" value="KAF2724337.1"/>
    <property type="molecule type" value="Genomic_DNA"/>
</dbReference>
<dbReference type="OrthoDB" id="66881at2759"/>
<feature type="non-terminal residue" evidence="2">
    <location>
        <position position="442"/>
    </location>
</feature>
<evidence type="ECO:0000313" key="2">
    <source>
        <dbReference type="EMBL" id="KAF2724337.1"/>
    </source>
</evidence>
<feature type="domain" description="DUF6314" evidence="1">
    <location>
        <begin position="14"/>
        <end position="146"/>
    </location>
</feature>
<comment type="caution">
    <text evidence="2">The sequence shown here is derived from an EMBL/GenBank/DDBJ whole genome shotgun (WGS) entry which is preliminary data.</text>
</comment>
<name>A0A9P4QBU9_9PEZI</name>
<evidence type="ECO:0000259" key="1">
    <source>
        <dbReference type="Pfam" id="PF19834"/>
    </source>
</evidence>